<dbReference type="GO" id="GO:0009289">
    <property type="term" value="C:pilus"/>
    <property type="evidence" value="ECO:0007669"/>
    <property type="project" value="UniProtKB-SubCell"/>
</dbReference>
<evidence type="ECO:0000313" key="9">
    <source>
        <dbReference type="Proteomes" id="UP000288730"/>
    </source>
</evidence>
<dbReference type="RefSeq" id="WP_000846618.1">
    <property type="nucleotide sequence ID" value="NZ_CP035498.1"/>
</dbReference>
<reference evidence="8 10" key="2">
    <citation type="submission" date="2019-02" db="EMBL/GenBank/DDBJ databases">
        <authorList>
            <person name="Slukin P."/>
            <person name="Fursova N."/>
            <person name="Ermolenko Z."/>
            <person name="Mayskaya N."/>
            <person name="Kislichkina A."/>
            <person name="Mukhina T."/>
            <person name="Sizova A."/>
            <person name="Bogun A."/>
        </authorList>
    </citation>
    <scope>NUCLEOTIDE SEQUENCE [LARGE SCALE GENOMIC DNA]</scope>
    <source>
        <strain evidence="8">SCPM-O-B-8431</strain>
        <strain evidence="10">SCPM-O-B-8431(U15)</strain>
    </source>
</reference>
<dbReference type="AlphaFoldDB" id="A0A3L2T540"/>
<name>A0A3L2T540_ECOLX</name>
<dbReference type="Proteomes" id="UP000291778">
    <property type="component" value="Unassembled WGS sequence"/>
</dbReference>
<keyword evidence="4" id="KW-0281">Fimbrium</keyword>
<comment type="subcellular location">
    <subcellularLocation>
        <location evidence="1">Fimbrium</location>
    </subcellularLocation>
</comment>
<keyword evidence="3 5" id="KW-0732">Signal</keyword>
<feature type="domain" description="Fimbrial-type adhesion" evidence="6">
    <location>
        <begin position="271"/>
        <end position="421"/>
    </location>
</feature>
<dbReference type="InterPro" id="IPR050263">
    <property type="entry name" value="Bact_Fimbrial_Adh_Pro"/>
</dbReference>
<dbReference type="GO" id="GO:0043709">
    <property type="term" value="P:cell adhesion involved in single-species biofilm formation"/>
    <property type="evidence" value="ECO:0007669"/>
    <property type="project" value="TreeGrafter"/>
</dbReference>
<dbReference type="EMBL" id="SERV01000009">
    <property type="protein sequence ID" value="RYL81480.1"/>
    <property type="molecule type" value="Genomic_DNA"/>
</dbReference>
<accession>A0A3L2T540</accession>
<feature type="signal peptide" evidence="5">
    <location>
        <begin position="1"/>
        <end position="24"/>
    </location>
</feature>
<organism evidence="7 9">
    <name type="scientific">Escherichia coli</name>
    <dbReference type="NCBI Taxonomy" id="562"/>
    <lineage>
        <taxon>Bacteria</taxon>
        <taxon>Pseudomonadati</taxon>
        <taxon>Pseudomonadota</taxon>
        <taxon>Gammaproteobacteria</taxon>
        <taxon>Enterobacterales</taxon>
        <taxon>Enterobacteriaceae</taxon>
        <taxon>Escherichia</taxon>
    </lineage>
</organism>
<evidence type="ECO:0000313" key="10">
    <source>
        <dbReference type="Proteomes" id="UP000291778"/>
    </source>
</evidence>
<dbReference type="SUPFAM" id="SSF49401">
    <property type="entry name" value="Bacterial adhesins"/>
    <property type="match status" value="1"/>
</dbReference>
<dbReference type="EMBL" id="SCJN01000203">
    <property type="protein sequence ID" value="RXD12232.1"/>
    <property type="molecule type" value="Genomic_DNA"/>
</dbReference>
<dbReference type="NCBIfam" id="NF007268">
    <property type="entry name" value="PRK09723.1-2"/>
    <property type="match status" value="1"/>
</dbReference>
<dbReference type="PIRSF" id="PIRSF033053">
    <property type="entry name" value="UCP033503_fimbr"/>
    <property type="match status" value="1"/>
</dbReference>
<proteinExistence type="inferred from homology"/>
<evidence type="ECO:0000256" key="3">
    <source>
        <dbReference type="ARBA" id="ARBA00022729"/>
    </source>
</evidence>
<feature type="chain" id="PRO_5036339171" evidence="5">
    <location>
        <begin position="25"/>
        <end position="422"/>
    </location>
</feature>
<comment type="caution">
    <text evidence="7">The sequence shown here is derived from an EMBL/GenBank/DDBJ whole genome shotgun (WGS) entry which is preliminary data.</text>
</comment>
<dbReference type="PANTHER" id="PTHR33420">
    <property type="entry name" value="FIMBRIAL SUBUNIT ELFA-RELATED"/>
    <property type="match status" value="1"/>
</dbReference>
<evidence type="ECO:0000259" key="6">
    <source>
        <dbReference type="Pfam" id="PF00419"/>
    </source>
</evidence>
<evidence type="ECO:0000313" key="8">
    <source>
        <dbReference type="EMBL" id="RYL81480.1"/>
    </source>
</evidence>
<dbReference type="InterPro" id="IPR036937">
    <property type="entry name" value="Adhesion_dom_fimbrial_sf"/>
</dbReference>
<dbReference type="InterPro" id="IPR000259">
    <property type="entry name" value="Adhesion_dom_fimbrial"/>
</dbReference>
<comment type="similarity">
    <text evidence="2">Belongs to the fimbrial protein family.</text>
</comment>
<dbReference type="InterPro" id="IPR008966">
    <property type="entry name" value="Adhesion_dom_sf"/>
</dbReference>
<dbReference type="PANTHER" id="PTHR33420:SF12">
    <property type="entry name" value="FIMBRIN-LIKE PROTEIN FIMI-RELATED"/>
    <property type="match status" value="1"/>
</dbReference>
<evidence type="ECO:0000256" key="4">
    <source>
        <dbReference type="ARBA" id="ARBA00023263"/>
    </source>
</evidence>
<evidence type="ECO:0000256" key="2">
    <source>
        <dbReference type="ARBA" id="ARBA00006671"/>
    </source>
</evidence>
<evidence type="ECO:0000256" key="1">
    <source>
        <dbReference type="ARBA" id="ARBA00004561"/>
    </source>
</evidence>
<reference evidence="7 9" key="1">
    <citation type="submission" date="2019-01" db="EMBL/GenBank/DDBJ databases">
        <title>Genomic analysis of febrile catheter-associated UTI E. coli isolates.</title>
        <authorList>
            <person name="Potter R."/>
            <person name="Zou Z."/>
            <person name="Henderson J."/>
            <person name="Dantas G."/>
        </authorList>
    </citation>
    <scope>NUCLEOTIDE SEQUENCE [LARGE SCALE GENOMIC DNA]</scope>
    <source>
        <strain evidence="7 9">29_CAASB</strain>
    </source>
</reference>
<gene>
    <name evidence="7" type="ORF">EPS76_19975</name>
    <name evidence="8" type="ORF">EWK56_14720</name>
</gene>
<sequence>MKTFFRYFLFLALCSCCYTANVGAANNVSYIVGDNYGVGPGNQKWRDTGPNGDVTVKFRYGSGTNNLVFYKPTQLGPTGVSLKWEQLDSASGGGFLYCNRSGTSSGTPMSIKHKMVDSGKSYGGHKLLKTSVPGLYYTLAISNIWSAYTFTDINPSGIYIGDATEHFFHWHAESEQVLYWSCDNANNKNKYWAVGGVVQTLTIEFYTDTDFNPTTNQRVTLLRTDNYLYSFKGEGVGIGINEHSHYLKIDFDLTDIVLTNPTCFTAALSGPSVSGSTVKMGDYSPAQIRNGATAVPFDITLQNCIRVRNIETKLKSNKVGSVSKELLANTLTGNDAAKGVGVLIEGLKNTKSAQMVLKPNDATSIYKDYETENDTTGGIFPDNGNAGTSQPLHFQATLKQDGNIAIEPGDFKATSTFQVTYP</sequence>
<dbReference type="InterPro" id="IPR017014">
    <property type="entry name" value="Fimbrial-like_YadC"/>
</dbReference>
<dbReference type="Gene3D" id="2.60.40.1090">
    <property type="entry name" value="Fimbrial-type adhesion domain"/>
    <property type="match status" value="1"/>
</dbReference>
<dbReference type="Pfam" id="PF00419">
    <property type="entry name" value="Fimbrial"/>
    <property type="match status" value="1"/>
</dbReference>
<dbReference type="NCBIfam" id="NF007267">
    <property type="entry name" value="PRK09723.1-1"/>
    <property type="match status" value="1"/>
</dbReference>
<evidence type="ECO:0000313" key="7">
    <source>
        <dbReference type="EMBL" id="RXD12232.1"/>
    </source>
</evidence>
<protein>
    <submittedName>
        <fullName evidence="7">Fimbrial-like adhesin</fullName>
    </submittedName>
</protein>
<dbReference type="Proteomes" id="UP000288730">
    <property type="component" value="Unassembled WGS sequence"/>
</dbReference>
<evidence type="ECO:0000256" key="5">
    <source>
        <dbReference type="SAM" id="SignalP"/>
    </source>
</evidence>